<keyword evidence="1" id="KW-0472">Membrane</keyword>
<dbReference type="RefSeq" id="WP_183395530.1">
    <property type="nucleotide sequence ID" value="NZ_JACIDR010000003.1"/>
</dbReference>
<feature type="transmembrane region" description="Helical" evidence="1">
    <location>
        <begin position="168"/>
        <end position="189"/>
    </location>
</feature>
<evidence type="ECO:0000313" key="5">
    <source>
        <dbReference type="Proteomes" id="UP000528964"/>
    </source>
</evidence>
<dbReference type="CDD" id="cd01949">
    <property type="entry name" value="GGDEF"/>
    <property type="match status" value="1"/>
</dbReference>
<dbReference type="PANTHER" id="PTHR44757:SF2">
    <property type="entry name" value="BIOFILM ARCHITECTURE MAINTENANCE PROTEIN MBAA"/>
    <property type="match status" value="1"/>
</dbReference>
<dbReference type="AlphaFoldDB" id="A0A7W6D3N0"/>
<dbReference type="SUPFAM" id="SSF55073">
    <property type="entry name" value="Nucleotide cyclase"/>
    <property type="match status" value="1"/>
</dbReference>
<dbReference type="SMART" id="SM00052">
    <property type="entry name" value="EAL"/>
    <property type="match status" value="1"/>
</dbReference>
<dbReference type="InterPro" id="IPR000160">
    <property type="entry name" value="GGDEF_dom"/>
</dbReference>
<dbReference type="Proteomes" id="UP000528964">
    <property type="component" value="Unassembled WGS sequence"/>
</dbReference>
<evidence type="ECO:0000313" key="4">
    <source>
        <dbReference type="EMBL" id="MBB3973680.1"/>
    </source>
</evidence>
<dbReference type="InterPro" id="IPR052155">
    <property type="entry name" value="Biofilm_reg_signaling"/>
</dbReference>
<feature type="transmembrane region" description="Helical" evidence="1">
    <location>
        <begin position="89"/>
        <end position="109"/>
    </location>
</feature>
<dbReference type="Pfam" id="PF00990">
    <property type="entry name" value="GGDEF"/>
    <property type="match status" value="1"/>
</dbReference>
<dbReference type="PROSITE" id="PS50887">
    <property type="entry name" value="GGDEF"/>
    <property type="match status" value="1"/>
</dbReference>
<feature type="transmembrane region" description="Helical" evidence="1">
    <location>
        <begin position="54"/>
        <end position="74"/>
    </location>
</feature>
<feature type="transmembrane region" description="Helical" evidence="1">
    <location>
        <begin position="121"/>
        <end position="138"/>
    </location>
</feature>
<dbReference type="CDD" id="cd01948">
    <property type="entry name" value="EAL"/>
    <property type="match status" value="1"/>
</dbReference>
<protein>
    <submittedName>
        <fullName evidence="4">Diguanylate cyclase (GGDEF)-like protein</fullName>
    </submittedName>
</protein>
<keyword evidence="1" id="KW-1133">Transmembrane helix</keyword>
<evidence type="ECO:0000256" key="1">
    <source>
        <dbReference type="SAM" id="Phobius"/>
    </source>
</evidence>
<dbReference type="SUPFAM" id="SSF141868">
    <property type="entry name" value="EAL domain-like"/>
    <property type="match status" value="1"/>
</dbReference>
<dbReference type="InterPro" id="IPR043128">
    <property type="entry name" value="Rev_trsase/Diguanyl_cyclase"/>
</dbReference>
<keyword evidence="5" id="KW-1185">Reference proteome</keyword>
<dbReference type="PROSITE" id="PS50883">
    <property type="entry name" value="EAL"/>
    <property type="match status" value="1"/>
</dbReference>
<dbReference type="InterPro" id="IPR029787">
    <property type="entry name" value="Nucleotide_cyclase"/>
</dbReference>
<comment type="caution">
    <text evidence="4">The sequence shown here is derived from an EMBL/GenBank/DDBJ whole genome shotgun (WGS) entry which is preliminary data.</text>
</comment>
<dbReference type="PANTHER" id="PTHR44757">
    <property type="entry name" value="DIGUANYLATE CYCLASE DGCP"/>
    <property type="match status" value="1"/>
</dbReference>
<feature type="domain" description="EAL" evidence="2">
    <location>
        <begin position="386"/>
        <end position="635"/>
    </location>
</feature>
<dbReference type="InterPro" id="IPR001633">
    <property type="entry name" value="EAL_dom"/>
</dbReference>
<evidence type="ECO:0000259" key="3">
    <source>
        <dbReference type="PROSITE" id="PS50887"/>
    </source>
</evidence>
<keyword evidence="1" id="KW-0812">Transmembrane</keyword>
<evidence type="ECO:0000259" key="2">
    <source>
        <dbReference type="PROSITE" id="PS50883"/>
    </source>
</evidence>
<accession>A0A7W6D3N0</accession>
<feature type="domain" description="GGDEF" evidence="3">
    <location>
        <begin position="244"/>
        <end position="377"/>
    </location>
</feature>
<gene>
    <name evidence="4" type="ORF">GGR24_002350</name>
</gene>
<reference evidence="4 5" key="1">
    <citation type="submission" date="2020-08" db="EMBL/GenBank/DDBJ databases">
        <title>Genomic Encyclopedia of Type Strains, Phase IV (KMG-IV): sequencing the most valuable type-strain genomes for metagenomic binning, comparative biology and taxonomic classification.</title>
        <authorList>
            <person name="Goeker M."/>
        </authorList>
    </citation>
    <scope>NUCLEOTIDE SEQUENCE [LARGE SCALE GENOMIC DNA]</scope>
    <source>
        <strain evidence="4 5">DSM 25481</strain>
    </source>
</reference>
<dbReference type="Gene3D" id="3.30.70.270">
    <property type="match status" value="1"/>
</dbReference>
<name>A0A7W6D3N0_9HYPH</name>
<proteinExistence type="predicted"/>
<dbReference type="Pfam" id="PF00563">
    <property type="entry name" value="EAL"/>
    <property type="match status" value="1"/>
</dbReference>
<sequence>MPARGTVPDKRVSSPALLRAQVAAFSKQVPVLYLLLSVNALALAYTFWDAAPLWLVAAPSPLLALSAARIVVWVRRRNAAPGSAEAERLLRTTVLLGPAIGMAMLVWALELHQYGSTAQQTHVTVFVGLTVVSCIFCLMHVRTAALGITSSVAIPYSVTLIFSRDPVLMAIGANMALVSLVMIYILFVYSSEFEQMIQAQAETQRLSDDNHRLANIDGLTGLPNRRQFFTRLSELLSSAEGEQRRFWVGLLDLDGFKPVNDLYGHLVGDQVLVETGARLQEIAQHGAFICRLGGDEFGVILDGGHSHEEVERFGQRVCEALLAPFSTLDVLAKISGTIGFAASDQGEGQAKLLYERADYALYHAKQNERGRAIMFSREHETAIRRLSVLEQSLRNADIETEMSLVFQPMVDVATGRITTFEALARWDSPELGPVSPADFVPIAERTDLITRLTQTLLQKALAEARRWPADIRISFNLSARDLSPEAILKTIEKVRASGLDASRIVFEITETAAMRDIALAEISLGALRALGARVALDDFGAGYSSLSYVRRLPLDRIKVDRGFIVDIEHDGVARDILKTIIDLSRNLKIDCVVEGVETEAQKRTIGLLGCTTMQGYLFSKPMTAGEIPDFLAGVEADRRTRLTVALA</sequence>
<organism evidence="4 5">
    <name type="scientific">Hansschlegelia beijingensis</name>
    <dbReference type="NCBI Taxonomy" id="1133344"/>
    <lineage>
        <taxon>Bacteria</taxon>
        <taxon>Pseudomonadati</taxon>
        <taxon>Pseudomonadota</taxon>
        <taxon>Alphaproteobacteria</taxon>
        <taxon>Hyphomicrobiales</taxon>
        <taxon>Methylopilaceae</taxon>
        <taxon>Hansschlegelia</taxon>
    </lineage>
</organism>
<dbReference type="InterPro" id="IPR035919">
    <property type="entry name" value="EAL_sf"/>
</dbReference>
<feature type="transmembrane region" description="Helical" evidence="1">
    <location>
        <begin position="29"/>
        <end position="48"/>
    </location>
</feature>
<dbReference type="EMBL" id="JACIDR010000003">
    <property type="protein sequence ID" value="MBB3973680.1"/>
    <property type="molecule type" value="Genomic_DNA"/>
</dbReference>
<dbReference type="Gene3D" id="3.20.20.450">
    <property type="entry name" value="EAL domain"/>
    <property type="match status" value="1"/>
</dbReference>
<dbReference type="NCBIfam" id="TIGR00254">
    <property type="entry name" value="GGDEF"/>
    <property type="match status" value="1"/>
</dbReference>
<dbReference type="SMART" id="SM00267">
    <property type="entry name" value="GGDEF"/>
    <property type="match status" value="1"/>
</dbReference>